<dbReference type="InterPro" id="IPR006076">
    <property type="entry name" value="FAD-dep_OxRdtase"/>
</dbReference>
<gene>
    <name evidence="10" type="ORF">OSTLU_4703</name>
</gene>
<dbReference type="Gene3D" id="3.30.9.10">
    <property type="entry name" value="D-Amino Acid Oxidase, subunit A, domain 2"/>
    <property type="match status" value="1"/>
</dbReference>
<comment type="cofactor">
    <cofactor evidence="1">
        <name>FAD</name>
        <dbReference type="ChEBI" id="CHEBI:57692"/>
    </cofactor>
</comment>
<dbReference type="GeneID" id="5002034"/>
<dbReference type="GO" id="GO:0047545">
    <property type="term" value="F:(S)-2-hydroxyglutarate dehydrogenase activity"/>
    <property type="evidence" value="ECO:0007669"/>
    <property type="project" value="UniProtKB-EC"/>
</dbReference>
<evidence type="ECO:0000256" key="8">
    <source>
        <dbReference type="ARBA" id="ARBA00041137"/>
    </source>
</evidence>
<evidence type="ECO:0000256" key="2">
    <source>
        <dbReference type="ARBA" id="ARBA00022630"/>
    </source>
</evidence>
<dbReference type="Proteomes" id="UP000001568">
    <property type="component" value="Chromosome 5"/>
</dbReference>
<comment type="catalytic activity">
    <reaction evidence="5">
        <text>(S)-2-hydroxyglutarate + A = 2-oxoglutarate + AH2</text>
        <dbReference type="Rhea" id="RHEA:21252"/>
        <dbReference type="ChEBI" id="CHEBI:13193"/>
        <dbReference type="ChEBI" id="CHEBI:16782"/>
        <dbReference type="ChEBI" id="CHEBI:16810"/>
        <dbReference type="ChEBI" id="CHEBI:17499"/>
        <dbReference type="EC" id="1.1.99.2"/>
    </reaction>
</comment>
<dbReference type="Gramene" id="ABO96254">
    <property type="protein sequence ID" value="ABO96254"/>
    <property type="gene ID" value="OSTLU_4703"/>
</dbReference>
<keyword evidence="3" id="KW-0274">FAD</keyword>
<evidence type="ECO:0000313" key="11">
    <source>
        <dbReference type="Proteomes" id="UP000001568"/>
    </source>
</evidence>
<dbReference type="Gene3D" id="3.50.50.60">
    <property type="entry name" value="FAD/NAD(P)-binding domain"/>
    <property type="match status" value="1"/>
</dbReference>
<dbReference type="PANTHER" id="PTHR43104:SF4">
    <property type="entry name" value="L-2-HYDROXYGLUTARATE DEHYDROGENASE, MITOCHONDRIAL"/>
    <property type="match status" value="1"/>
</dbReference>
<dbReference type="AlphaFoldDB" id="A4RXA1"/>
<evidence type="ECO:0000256" key="5">
    <source>
        <dbReference type="ARBA" id="ARBA00036066"/>
    </source>
</evidence>
<proteinExistence type="inferred from homology"/>
<name>A4RXA1_OSTLU</name>
<evidence type="ECO:0000256" key="4">
    <source>
        <dbReference type="ARBA" id="ARBA00023002"/>
    </source>
</evidence>
<dbReference type="InterPro" id="IPR036188">
    <property type="entry name" value="FAD/NAD-bd_sf"/>
</dbReference>
<dbReference type="RefSeq" id="XP_001417961.1">
    <property type="nucleotide sequence ID" value="XM_001417924.1"/>
</dbReference>
<dbReference type="KEGG" id="olu:OSTLU_4703"/>
<keyword evidence="11" id="KW-1185">Reference proteome</keyword>
<dbReference type="STRING" id="436017.A4RXA1"/>
<sequence>ERYDAVVVGAGVIGLACARALSLRGMRVCVIDKAESIGAETSSKNSEVLHAGMHYVPGSAKAKFCVEGRRKIVKYCEKKDVKWENIGKLIVARDESQMDALEAMITRAQMNDVDDLALLTSEQLTAYEKNVRGYAGVLSPSTSIVDVQELMESFRRDCVRDGRTTVALGDEVVEITRGLSKTFQVKTKSRRVISTPRLVNAAGLYAHRLCDRLLDVYDISVTPPPPLYFARGMYCELKKGYSAPFQRLVYPLPREGGLGVHFTRDVYDKCKFGPDIEWIDDIDYTMNPARVRSFYEAIREYWPGLQDGALRPAFTGIRPKLINEAGDTDEPGATTDFVFQTESQHGAVGLVHLFGFESPGLTSSLAVAEYVAD</sequence>
<evidence type="ECO:0000256" key="6">
    <source>
        <dbReference type="ARBA" id="ARBA00037941"/>
    </source>
</evidence>
<organism evidence="10 11">
    <name type="scientific">Ostreococcus lucimarinus (strain CCE9901)</name>
    <dbReference type="NCBI Taxonomy" id="436017"/>
    <lineage>
        <taxon>Eukaryota</taxon>
        <taxon>Viridiplantae</taxon>
        <taxon>Chlorophyta</taxon>
        <taxon>Mamiellophyceae</taxon>
        <taxon>Mamiellales</taxon>
        <taxon>Bathycoccaceae</taxon>
        <taxon>Ostreococcus</taxon>
    </lineage>
</organism>
<comment type="similarity">
    <text evidence="6">Belongs to the L2HGDH family.</text>
</comment>
<evidence type="ECO:0000313" key="10">
    <source>
        <dbReference type="EMBL" id="ABO96254.1"/>
    </source>
</evidence>
<keyword evidence="4" id="KW-0560">Oxidoreductase</keyword>
<dbReference type="Pfam" id="PF01266">
    <property type="entry name" value="DAO"/>
    <property type="match status" value="1"/>
</dbReference>
<reference evidence="10 11" key="1">
    <citation type="journal article" date="2007" name="Proc. Natl. Acad. Sci. U.S.A.">
        <title>The tiny eukaryote Ostreococcus provides genomic insights into the paradox of plankton speciation.</title>
        <authorList>
            <person name="Palenik B."/>
            <person name="Grimwood J."/>
            <person name="Aerts A."/>
            <person name="Rouze P."/>
            <person name="Salamov A."/>
            <person name="Putnam N."/>
            <person name="Dupont C."/>
            <person name="Jorgensen R."/>
            <person name="Derelle E."/>
            <person name="Rombauts S."/>
            <person name="Zhou K."/>
            <person name="Otillar R."/>
            <person name="Merchant S.S."/>
            <person name="Podell S."/>
            <person name="Gaasterland T."/>
            <person name="Napoli C."/>
            <person name="Gendler K."/>
            <person name="Manuell A."/>
            <person name="Tai V."/>
            <person name="Vallon O."/>
            <person name="Piganeau G."/>
            <person name="Jancek S."/>
            <person name="Heijde M."/>
            <person name="Jabbari K."/>
            <person name="Bowler C."/>
            <person name="Lohr M."/>
            <person name="Robbens S."/>
            <person name="Werner G."/>
            <person name="Dubchak I."/>
            <person name="Pazour G.J."/>
            <person name="Ren Q."/>
            <person name="Paulsen I."/>
            <person name="Delwiche C."/>
            <person name="Schmutz J."/>
            <person name="Rokhsar D."/>
            <person name="Van de Peer Y."/>
            <person name="Moreau H."/>
            <person name="Grigoriev I.V."/>
        </authorList>
    </citation>
    <scope>NUCLEOTIDE SEQUENCE [LARGE SCALE GENOMIC DNA]</scope>
    <source>
        <strain evidence="10 11">CCE9901</strain>
    </source>
</reference>
<keyword evidence="2" id="KW-0285">Flavoprotein</keyword>
<accession>A4RXA1</accession>
<dbReference type="PANTHER" id="PTHR43104">
    <property type="entry name" value="L-2-HYDROXYGLUTARATE DEHYDROGENASE, MITOCHONDRIAL"/>
    <property type="match status" value="1"/>
</dbReference>
<feature type="non-terminal residue" evidence="10">
    <location>
        <position position="373"/>
    </location>
</feature>
<protein>
    <recommendedName>
        <fullName evidence="8">L-2-hydroxyglutarate dehydrogenase, mitochondrial</fullName>
        <ecNumber evidence="7">1.1.99.2</ecNumber>
    </recommendedName>
</protein>
<dbReference type="SUPFAM" id="SSF51905">
    <property type="entry name" value="FAD/NAD(P)-binding domain"/>
    <property type="match status" value="1"/>
</dbReference>
<dbReference type="OrthoDB" id="498204at2759"/>
<evidence type="ECO:0000259" key="9">
    <source>
        <dbReference type="Pfam" id="PF01266"/>
    </source>
</evidence>
<evidence type="ECO:0000256" key="7">
    <source>
        <dbReference type="ARBA" id="ARBA00038878"/>
    </source>
</evidence>
<dbReference type="eggNOG" id="KOG2665">
    <property type="taxonomic scope" value="Eukaryota"/>
</dbReference>
<dbReference type="EC" id="1.1.99.2" evidence="7"/>
<evidence type="ECO:0000256" key="3">
    <source>
        <dbReference type="ARBA" id="ARBA00022827"/>
    </source>
</evidence>
<dbReference type="EMBL" id="CP000585">
    <property type="protein sequence ID" value="ABO96254.1"/>
    <property type="molecule type" value="Genomic_DNA"/>
</dbReference>
<dbReference type="OMA" id="GVHFTRM"/>
<feature type="non-terminal residue" evidence="10">
    <location>
        <position position="1"/>
    </location>
</feature>
<evidence type="ECO:0000256" key="1">
    <source>
        <dbReference type="ARBA" id="ARBA00001974"/>
    </source>
</evidence>
<feature type="domain" description="FAD dependent oxidoreductase" evidence="9">
    <location>
        <begin position="4"/>
        <end position="373"/>
    </location>
</feature>
<dbReference type="HOGENOM" id="CLU_024775_1_1_1"/>